<proteinExistence type="predicted"/>
<evidence type="ECO:0000313" key="1">
    <source>
        <dbReference type="EMBL" id="OBK23867.1"/>
    </source>
</evidence>
<organism evidence="1 2">
    <name type="scientific">Mycobacterium asiaticum</name>
    <dbReference type="NCBI Taxonomy" id="1790"/>
    <lineage>
        <taxon>Bacteria</taxon>
        <taxon>Bacillati</taxon>
        <taxon>Actinomycetota</taxon>
        <taxon>Actinomycetes</taxon>
        <taxon>Mycobacteriales</taxon>
        <taxon>Mycobacteriaceae</taxon>
        <taxon>Mycobacterium</taxon>
    </lineage>
</organism>
<gene>
    <name evidence="1" type="ORF">A5634_04740</name>
</gene>
<sequence>MTVGAATEFATSRKWGELEQAIARLEKLELLATIDPGKPMDALAERIRPVPLGVGLGNSGEDPAEFQLQNSALSLSEPVSLDIVGVMFWWEFDGTRSLREIVERVVDRAGGISIDSAENVVTQLVHGLMASRLLYLDYPGQSEST</sequence>
<reference evidence="1 2" key="1">
    <citation type="submission" date="2016-06" db="EMBL/GenBank/DDBJ databases">
        <authorList>
            <person name="Kjaerup R.B."/>
            <person name="Dalgaard T.S."/>
            <person name="Juul-Madsen H.R."/>
        </authorList>
    </citation>
    <scope>NUCLEOTIDE SEQUENCE [LARGE SCALE GENOMIC DNA]</scope>
    <source>
        <strain evidence="1 2">1165133.8</strain>
    </source>
</reference>
<protein>
    <submittedName>
        <fullName evidence="1">Uncharacterized protein</fullName>
    </submittedName>
</protein>
<accession>A0A1A3NU69</accession>
<dbReference type="Proteomes" id="UP000093928">
    <property type="component" value="Unassembled WGS sequence"/>
</dbReference>
<comment type="caution">
    <text evidence="1">The sequence shown here is derived from an EMBL/GenBank/DDBJ whole genome shotgun (WGS) entry which is preliminary data.</text>
</comment>
<evidence type="ECO:0000313" key="2">
    <source>
        <dbReference type="Proteomes" id="UP000093928"/>
    </source>
</evidence>
<name>A0A1A3NU69_MYCAS</name>
<dbReference type="AlphaFoldDB" id="A0A1A3NU69"/>
<dbReference type="EMBL" id="LZLS01000168">
    <property type="protein sequence ID" value="OBK23867.1"/>
    <property type="molecule type" value="Genomic_DNA"/>
</dbReference>